<reference evidence="1 2" key="1">
    <citation type="submission" date="2020-08" db="EMBL/GenBank/DDBJ databases">
        <title>Genomic Encyclopedia of Type Strains, Phase IV (KMG-IV): sequencing the most valuable type-strain genomes for metagenomic binning, comparative biology and taxonomic classification.</title>
        <authorList>
            <person name="Goeker M."/>
        </authorList>
    </citation>
    <scope>NUCLEOTIDE SEQUENCE [LARGE SCALE GENOMIC DNA]</scope>
    <source>
        <strain evidence="1 2">DSM 100211</strain>
    </source>
</reference>
<organism evidence="1 2">
    <name type="scientific">Mycoplana azooxidifex</name>
    <dbReference type="NCBI Taxonomy" id="1636188"/>
    <lineage>
        <taxon>Bacteria</taxon>
        <taxon>Pseudomonadati</taxon>
        <taxon>Pseudomonadota</taxon>
        <taxon>Alphaproteobacteria</taxon>
        <taxon>Hyphomicrobiales</taxon>
        <taxon>Rhizobiaceae</taxon>
        <taxon>Mycoplana</taxon>
    </lineage>
</organism>
<name>A0A7W6D8L0_9HYPH</name>
<accession>A0A7W6D8L0</accession>
<evidence type="ECO:0000313" key="1">
    <source>
        <dbReference type="EMBL" id="MBB3976137.1"/>
    </source>
</evidence>
<proteinExistence type="predicted"/>
<comment type="caution">
    <text evidence="1">The sequence shown here is derived from an EMBL/GenBank/DDBJ whole genome shotgun (WGS) entry which is preliminary data.</text>
</comment>
<keyword evidence="2" id="KW-1185">Reference proteome</keyword>
<gene>
    <name evidence="1" type="ORF">GGQ64_001324</name>
</gene>
<dbReference type="AlphaFoldDB" id="A0A7W6D8L0"/>
<evidence type="ECO:0000313" key="2">
    <source>
        <dbReference type="Proteomes" id="UP000574761"/>
    </source>
</evidence>
<sequence>MLAMVEHTKTDVKHGFRVWGVFDGEVFDRTWPTAAAWSAWRRLNERRYQIEVRGMASVEVAA</sequence>
<dbReference type="EMBL" id="JACIEE010000002">
    <property type="protein sequence ID" value="MBB3976137.1"/>
    <property type="molecule type" value="Genomic_DNA"/>
</dbReference>
<dbReference type="Proteomes" id="UP000574761">
    <property type="component" value="Unassembled WGS sequence"/>
</dbReference>
<protein>
    <submittedName>
        <fullName evidence="1">Uncharacterized protein</fullName>
    </submittedName>
</protein>
<dbReference type="RefSeq" id="WP_183800777.1">
    <property type="nucleotide sequence ID" value="NZ_JACIEE010000002.1"/>
</dbReference>